<evidence type="ECO:0000259" key="2">
    <source>
        <dbReference type="Pfam" id="PF03432"/>
    </source>
</evidence>
<dbReference type="InterPro" id="IPR005094">
    <property type="entry name" value="Endonuclease_MobA/VirD2"/>
</dbReference>
<accession>A0ABU3WVD8</accession>
<protein>
    <submittedName>
        <fullName evidence="3">Relaxase/mobilization nuclease domain-containing protein</fullName>
    </submittedName>
</protein>
<evidence type="ECO:0000256" key="1">
    <source>
        <dbReference type="SAM" id="MobiDB-lite"/>
    </source>
</evidence>
<keyword evidence="4" id="KW-1185">Reference proteome</keyword>
<dbReference type="Pfam" id="PF03432">
    <property type="entry name" value="Relaxase"/>
    <property type="match status" value="1"/>
</dbReference>
<evidence type="ECO:0000313" key="4">
    <source>
        <dbReference type="Proteomes" id="UP001275440"/>
    </source>
</evidence>
<gene>
    <name evidence="3" type="ORF">F8M49_21760</name>
</gene>
<reference evidence="3 4" key="1">
    <citation type="submission" date="2019-10" db="EMBL/GenBank/DDBJ databases">
        <title>Draft Genome Assembly of Rhodococcus zopfii DSM44189.</title>
        <authorList>
            <person name="Sutton J.M."/>
            <person name="Akob D.M."/>
            <person name="Bushman T.J."/>
        </authorList>
    </citation>
    <scope>NUCLEOTIDE SEQUENCE [LARGE SCALE GENOMIC DNA]</scope>
    <source>
        <strain evidence="3 4">DSM 44189</strain>
    </source>
</reference>
<dbReference type="Proteomes" id="UP001275440">
    <property type="component" value="Unassembled WGS sequence"/>
</dbReference>
<sequence>MIDKILRGWDAKGLVRYLMGAGNHNEHTRPTVIAAWQSDPGALQPLRTGPGDFDFDPDSYVQLLEHINETAEAAGLPRRQPKPGEPGHTKHGYVWHCSLSLGAEDGELTFTQWSEIARDVMERTGIAPADDPGGCRWIAVHHGKSKEGNDHIHIAAVLVRQDSGRRFYPKDDFSKTRTIMREWEDRLGLRVTAINDATAAPGTTRGEQEKAKSRAAEGYHGLARGESDAPAKVQLRQVVTETAAVSNGPEEFLAGLRAQGIVVRLRRDEAGRITGYAVADPEDRDRRTGRPIFFGGRKLAPELSWPKLERGWADVATAHSVTDRAEVTARPHQVVESVAGTVRAAAAAVRDRTEPAEHIARNLQPLLSAWARVAEGAQTRGDLTRASWDYDRAGRSPRNAPKTVAGEAANALRASSRQLSMLGVLSGRGKQRDAGLELALAVSMLLLELGAWYEQRHQLHHADAALSSARSIARFGESTNAVAPSARWKGVHVPDLGRARDRAAVRGSTDRPTSPPPWVPRATPRQGPTLR</sequence>
<organism evidence="3 4">
    <name type="scientific">Rhodococcus zopfii</name>
    <dbReference type="NCBI Taxonomy" id="43772"/>
    <lineage>
        <taxon>Bacteria</taxon>
        <taxon>Bacillati</taxon>
        <taxon>Actinomycetota</taxon>
        <taxon>Actinomycetes</taxon>
        <taxon>Mycobacteriales</taxon>
        <taxon>Nocardiaceae</taxon>
        <taxon>Rhodococcus</taxon>
    </lineage>
</organism>
<comment type="caution">
    <text evidence="3">The sequence shown here is derived from an EMBL/GenBank/DDBJ whole genome shotgun (WGS) entry which is preliminary data.</text>
</comment>
<feature type="region of interest" description="Disordered" evidence="1">
    <location>
        <begin position="497"/>
        <end position="531"/>
    </location>
</feature>
<name>A0ABU3WVD8_9NOCA</name>
<evidence type="ECO:0000313" key="3">
    <source>
        <dbReference type="EMBL" id="MDV2477338.1"/>
    </source>
</evidence>
<feature type="domain" description="MobA/VirD2-like nuclease" evidence="2">
    <location>
        <begin position="90"/>
        <end position="189"/>
    </location>
</feature>
<dbReference type="EMBL" id="WBMO01000003">
    <property type="protein sequence ID" value="MDV2477338.1"/>
    <property type="molecule type" value="Genomic_DNA"/>
</dbReference>
<proteinExistence type="predicted"/>